<organism evidence="3 4">
    <name type="scientific">Mucuna pruriens</name>
    <name type="common">Velvet bean</name>
    <name type="synonym">Dolichos pruriens</name>
    <dbReference type="NCBI Taxonomy" id="157652"/>
    <lineage>
        <taxon>Eukaryota</taxon>
        <taxon>Viridiplantae</taxon>
        <taxon>Streptophyta</taxon>
        <taxon>Embryophyta</taxon>
        <taxon>Tracheophyta</taxon>
        <taxon>Spermatophyta</taxon>
        <taxon>Magnoliopsida</taxon>
        <taxon>eudicotyledons</taxon>
        <taxon>Gunneridae</taxon>
        <taxon>Pentapetalae</taxon>
        <taxon>rosids</taxon>
        <taxon>fabids</taxon>
        <taxon>Fabales</taxon>
        <taxon>Fabaceae</taxon>
        <taxon>Papilionoideae</taxon>
        <taxon>50 kb inversion clade</taxon>
        <taxon>NPAAA clade</taxon>
        <taxon>indigoferoid/millettioid clade</taxon>
        <taxon>Phaseoleae</taxon>
        <taxon>Mucuna</taxon>
    </lineage>
</organism>
<dbReference type="Pfam" id="PF00078">
    <property type="entry name" value="RVT_1"/>
    <property type="match status" value="1"/>
</dbReference>
<feature type="domain" description="Reverse transcriptase" evidence="2">
    <location>
        <begin position="102"/>
        <end position="210"/>
    </location>
</feature>
<protein>
    <submittedName>
        <fullName evidence="3">Retrovirus-related Pol polyprotein from transposon 17.6</fullName>
    </submittedName>
</protein>
<dbReference type="EMBL" id="QJKJ01008912">
    <property type="protein sequence ID" value="RDX78276.1"/>
    <property type="molecule type" value="Genomic_DNA"/>
</dbReference>
<feature type="region of interest" description="Disordered" evidence="1">
    <location>
        <begin position="79"/>
        <end position="101"/>
    </location>
</feature>
<dbReference type="AlphaFoldDB" id="A0A371FJ09"/>
<keyword evidence="4" id="KW-1185">Reference proteome</keyword>
<feature type="compositionally biased region" description="Basic and acidic residues" evidence="1">
    <location>
        <begin position="79"/>
        <end position="97"/>
    </location>
</feature>
<evidence type="ECO:0000259" key="2">
    <source>
        <dbReference type="Pfam" id="PF00078"/>
    </source>
</evidence>
<dbReference type="InterPro" id="IPR000477">
    <property type="entry name" value="RT_dom"/>
</dbReference>
<dbReference type="InterPro" id="IPR043502">
    <property type="entry name" value="DNA/RNA_pol_sf"/>
</dbReference>
<evidence type="ECO:0000313" key="3">
    <source>
        <dbReference type="EMBL" id="RDX78276.1"/>
    </source>
</evidence>
<sequence>MSTLHLCMKYSVGGGVGTMRVDQQVSSQCYEDSLKARGRGKDRWMEGREVRPIYAKNRPRLPMSSFIHYTRNLTHIPKEKKTWQRKKESSKGRDKQVANDMFHQGGPVSNLACQHSDDGASRYNLLSFMDAYSECNQIRMHPQDEAKTAFVTDNRSFCYKMMPFILKNAWATYQRLMDKIFKDHIDRELEVYVDNMVIKSTTKERHCEALA</sequence>
<dbReference type="CDD" id="cd01647">
    <property type="entry name" value="RT_LTR"/>
    <property type="match status" value="1"/>
</dbReference>
<dbReference type="PANTHER" id="PTHR24559:SF444">
    <property type="entry name" value="REVERSE TRANSCRIPTASE DOMAIN-CONTAINING PROTEIN"/>
    <property type="match status" value="1"/>
</dbReference>
<dbReference type="OrthoDB" id="1928766at2759"/>
<dbReference type="InterPro" id="IPR053134">
    <property type="entry name" value="RNA-dir_DNA_polymerase"/>
</dbReference>
<dbReference type="PANTHER" id="PTHR24559">
    <property type="entry name" value="TRANSPOSON TY3-I GAG-POL POLYPROTEIN"/>
    <property type="match status" value="1"/>
</dbReference>
<evidence type="ECO:0000313" key="4">
    <source>
        <dbReference type="Proteomes" id="UP000257109"/>
    </source>
</evidence>
<evidence type="ECO:0000256" key="1">
    <source>
        <dbReference type="SAM" id="MobiDB-lite"/>
    </source>
</evidence>
<dbReference type="Gene3D" id="3.10.10.10">
    <property type="entry name" value="HIV Type 1 Reverse Transcriptase, subunit A, domain 1"/>
    <property type="match status" value="1"/>
</dbReference>
<dbReference type="SUPFAM" id="SSF56672">
    <property type="entry name" value="DNA/RNA polymerases"/>
    <property type="match status" value="1"/>
</dbReference>
<accession>A0A371FJ09</accession>
<proteinExistence type="predicted"/>
<feature type="non-terminal residue" evidence="3">
    <location>
        <position position="1"/>
    </location>
</feature>
<gene>
    <name evidence="3" type="primary">pol</name>
    <name evidence="3" type="ORF">CR513_41472</name>
</gene>
<comment type="caution">
    <text evidence="3">The sequence shown here is derived from an EMBL/GenBank/DDBJ whole genome shotgun (WGS) entry which is preliminary data.</text>
</comment>
<reference evidence="3" key="1">
    <citation type="submission" date="2018-05" db="EMBL/GenBank/DDBJ databases">
        <title>Draft genome of Mucuna pruriens seed.</title>
        <authorList>
            <person name="Nnadi N.E."/>
            <person name="Vos R."/>
            <person name="Hasami M.H."/>
            <person name="Devisetty U.K."/>
            <person name="Aguiy J.C."/>
        </authorList>
    </citation>
    <scope>NUCLEOTIDE SEQUENCE [LARGE SCALE GENOMIC DNA]</scope>
    <source>
        <strain evidence="3">JCA_2017</strain>
    </source>
</reference>
<dbReference type="Proteomes" id="UP000257109">
    <property type="component" value="Unassembled WGS sequence"/>
</dbReference>
<dbReference type="InterPro" id="IPR043128">
    <property type="entry name" value="Rev_trsase/Diguanyl_cyclase"/>
</dbReference>
<dbReference type="Gene3D" id="3.30.70.270">
    <property type="match status" value="1"/>
</dbReference>
<name>A0A371FJ09_MUCPR</name>